<dbReference type="PANTHER" id="PTHR13236">
    <property type="entry name" value="DYNEIN 2 LIGHT INTERMEDIATE CHAIN, ISOFORM 2"/>
    <property type="match status" value="1"/>
</dbReference>
<evidence type="ECO:0000256" key="11">
    <source>
        <dbReference type="ARBA" id="ARBA00023212"/>
    </source>
</evidence>
<keyword evidence="11" id="KW-0206">Cytoskeleton</keyword>
<dbReference type="GeneID" id="20318227"/>
<sequence>MTQSVWDIAIQQHNLKNSNHLFANSQIGKSTIIHYFLDREDKAKPTLALDYTFGRKSSGTFSTKSTVHVWELGRGVRLADLIDATITPDSVWWVCLFKSNNYFIYRRFHLILVLDLSKPRELWQTMETLLGTVTRRYDQLFTRINKRDLPGSLKSKYRELGEVRKTSTHPDKDLLNPFPLPLIIIGSKYDLLVTQQLEQQKMICKTLRFLNHFYGGSLYVSRRMKMRVAIKFVSEKEDLLMKRIKAVLNHIAFGTPEQRVVQTEVGKPLSIPEGADCFSNIGAPPNYELEVSRLTMKTPLEMWKAVFCARFPQMTQNELTGLNSMVLDLATDPAKDPQYAEPLVDRARAIKDEELERIQQQNERRMRDLLQQATLDGVLIA</sequence>
<evidence type="ECO:0000313" key="14">
    <source>
        <dbReference type="Proteomes" id="UP000054324"/>
    </source>
</evidence>
<dbReference type="GO" id="GO:0036064">
    <property type="term" value="C:ciliary basal body"/>
    <property type="evidence" value="ECO:0007669"/>
    <property type="project" value="TreeGrafter"/>
</dbReference>
<proteinExistence type="inferred from homology"/>
<dbReference type="SUPFAM" id="SSF52540">
    <property type="entry name" value="P-loop containing nucleoside triphosphate hydrolases"/>
    <property type="match status" value="1"/>
</dbReference>
<keyword evidence="12" id="KW-0966">Cell projection</keyword>
<keyword evidence="10" id="KW-0505">Motor protein</keyword>
<evidence type="ECO:0000256" key="9">
    <source>
        <dbReference type="ARBA" id="ARBA00023069"/>
    </source>
</evidence>
<dbReference type="GO" id="GO:0035735">
    <property type="term" value="P:intraciliary transport involved in cilium assembly"/>
    <property type="evidence" value="ECO:0007669"/>
    <property type="project" value="InterPro"/>
</dbReference>
<dbReference type="PANTHER" id="PTHR13236:SF0">
    <property type="entry name" value="CYTOPLASMIC DYNEIN 2 LIGHT INTERMEDIATE CHAIN 1"/>
    <property type="match status" value="1"/>
</dbReference>
<dbReference type="GO" id="GO:0045504">
    <property type="term" value="F:dynein heavy chain binding"/>
    <property type="evidence" value="ECO:0007669"/>
    <property type="project" value="TreeGrafter"/>
</dbReference>
<evidence type="ECO:0000256" key="3">
    <source>
        <dbReference type="ARBA" id="ARBA00018863"/>
    </source>
</evidence>
<keyword evidence="7" id="KW-0970">Cilium biogenesis/degradation</keyword>
<evidence type="ECO:0000256" key="8">
    <source>
        <dbReference type="ARBA" id="ARBA00023017"/>
    </source>
</evidence>
<organism evidence="13 14">
    <name type="scientific">Opisthorchis viverrini</name>
    <name type="common">Southeast Asian liver fluke</name>
    <dbReference type="NCBI Taxonomy" id="6198"/>
    <lineage>
        <taxon>Eukaryota</taxon>
        <taxon>Metazoa</taxon>
        <taxon>Spiralia</taxon>
        <taxon>Lophotrochozoa</taxon>
        <taxon>Platyhelminthes</taxon>
        <taxon>Trematoda</taxon>
        <taxon>Digenea</taxon>
        <taxon>Opisthorchiida</taxon>
        <taxon>Opisthorchiata</taxon>
        <taxon>Opisthorchiidae</taxon>
        <taxon>Opisthorchis</taxon>
    </lineage>
</organism>
<keyword evidence="5" id="KW-0963">Cytoplasm</keyword>
<evidence type="ECO:0000256" key="5">
    <source>
        <dbReference type="ARBA" id="ARBA00022490"/>
    </source>
</evidence>
<comment type="subcellular location">
    <subcellularLocation>
        <location evidence="1">Cytoplasm</location>
        <location evidence="1">Cytoskeleton</location>
        <location evidence="1">Cilium basal body</location>
    </subcellularLocation>
</comment>
<evidence type="ECO:0000256" key="12">
    <source>
        <dbReference type="ARBA" id="ARBA00023273"/>
    </source>
</evidence>
<comment type="similarity">
    <text evidence="2">Belongs to the dynein light intermediate chain family.</text>
</comment>
<evidence type="ECO:0000313" key="13">
    <source>
        <dbReference type="EMBL" id="KER29294.1"/>
    </source>
</evidence>
<keyword evidence="14" id="KW-1185">Reference proteome</keyword>
<keyword evidence="8" id="KW-0243">Dynein</keyword>
<evidence type="ECO:0000256" key="1">
    <source>
        <dbReference type="ARBA" id="ARBA00004120"/>
    </source>
</evidence>
<dbReference type="GO" id="GO:0035721">
    <property type="term" value="P:intraciliary retrograde transport"/>
    <property type="evidence" value="ECO:0007669"/>
    <property type="project" value="InterPro"/>
</dbReference>
<keyword evidence="4" id="KW-0217">Developmental protein</keyword>
<dbReference type="GO" id="GO:0005868">
    <property type="term" value="C:cytoplasmic dynein complex"/>
    <property type="evidence" value="ECO:0007669"/>
    <property type="project" value="InterPro"/>
</dbReference>
<evidence type="ECO:0000256" key="4">
    <source>
        <dbReference type="ARBA" id="ARBA00022473"/>
    </source>
</evidence>
<dbReference type="EMBL" id="KL596681">
    <property type="protein sequence ID" value="KER29294.1"/>
    <property type="molecule type" value="Genomic_DNA"/>
</dbReference>
<keyword evidence="6" id="KW-0493">Microtubule</keyword>
<evidence type="ECO:0000256" key="10">
    <source>
        <dbReference type="ARBA" id="ARBA00023175"/>
    </source>
</evidence>
<evidence type="ECO:0000256" key="6">
    <source>
        <dbReference type="ARBA" id="ARBA00022701"/>
    </source>
</evidence>
<dbReference type="OrthoDB" id="10263060at2759"/>
<dbReference type="KEGG" id="ovi:T265_04041"/>
<dbReference type="GO" id="GO:0005874">
    <property type="term" value="C:microtubule"/>
    <property type="evidence" value="ECO:0007669"/>
    <property type="project" value="UniProtKB-KW"/>
</dbReference>
<name>A0A075AH24_OPIVI</name>
<evidence type="ECO:0000256" key="2">
    <source>
        <dbReference type="ARBA" id="ARBA00006831"/>
    </source>
</evidence>
<dbReference type="RefSeq" id="XP_009166940.1">
    <property type="nucleotide sequence ID" value="XM_009168676.1"/>
</dbReference>
<gene>
    <name evidence="13" type="ORF">T265_04041</name>
</gene>
<dbReference type="InterPro" id="IPR027417">
    <property type="entry name" value="P-loop_NTPase"/>
</dbReference>
<dbReference type="InterPro" id="IPR040045">
    <property type="entry name" value="DYNC2LI1"/>
</dbReference>
<dbReference type="CTD" id="20318227"/>
<keyword evidence="9" id="KW-0969">Cilium</keyword>
<accession>A0A075AH24</accession>
<evidence type="ECO:0000256" key="7">
    <source>
        <dbReference type="ARBA" id="ARBA00022794"/>
    </source>
</evidence>
<dbReference type="AlphaFoldDB" id="A0A075AH24"/>
<reference evidence="13 14" key="1">
    <citation type="submission" date="2013-11" db="EMBL/GenBank/DDBJ databases">
        <title>Opisthorchis viverrini - life in the bile duct.</title>
        <authorList>
            <person name="Young N.D."/>
            <person name="Nagarajan N."/>
            <person name="Lin S.J."/>
            <person name="Korhonen P.K."/>
            <person name="Jex A.R."/>
            <person name="Hall R.S."/>
            <person name="Safavi-Hemami H."/>
            <person name="Kaewkong W."/>
            <person name="Bertrand D."/>
            <person name="Gao S."/>
            <person name="Seet Q."/>
            <person name="Wongkham S."/>
            <person name="Teh B.T."/>
            <person name="Wongkham C."/>
            <person name="Intapan P.M."/>
            <person name="Maleewong W."/>
            <person name="Yang X."/>
            <person name="Hu M."/>
            <person name="Wang Z."/>
            <person name="Hofmann A."/>
            <person name="Sternberg P.W."/>
            <person name="Tan P."/>
            <person name="Wang J."/>
            <person name="Gasser R.B."/>
        </authorList>
    </citation>
    <scope>NUCLEOTIDE SEQUENCE [LARGE SCALE GENOMIC DNA]</scope>
</reference>
<dbReference type="GO" id="GO:0005930">
    <property type="term" value="C:axoneme"/>
    <property type="evidence" value="ECO:0007669"/>
    <property type="project" value="TreeGrafter"/>
</dbReference>
<protein>
    <recommendedName>
        <fullName evidence="3">Cytoplasmic dynein 2 light intermediate chain 1</fullName>
    </recommendedName>
</protein>
<dbReference type="STRING" id="6198.A0A075AH24"/>
<dbReference type="Proteomes" id="UP000054324">
    <property type="component" value="Unassembled WGS sequence"/>
</dbReference>